<evidence type="ECO:0000256" key="1">
    <source>
        <dbReference type="ARBA" id="ARBA00004651"/>
    </source>
</evidence>
<dbReference type="GO" id="GO:0022857">
    <property type="term" value="F:transmembrane transporter activity"/>
    <property type="evidence" value="ECO:0007669"/>
    <property type="project" value="InterPro"/>
</dbReference>
<dbReference type="PROSITE" id="PS50928">
    <property type="entry name" value="ABC_TM1"/>
    <property type="match status" value="1"/>
</dbReference>
<evidence type="ECO:0000313" key="10">
    <source>
        <dbReference type="EMBL" id="CFX57944.1"/>
    </source>
</evidence>
<keyword evidence="3" id="KW-1003">Cell membrane</keyword>
<reference evidence="10 11" key="1">
    <citation type="submission" date="2015-03" db="EMBL/GenBank/DDBJ databases">
        <authorList>
            <person name="Murphy D."/>
        </authorList>
    </citation>
    <scope>NUCLEOTIDE SEQUENCE [LARGE SCALE GENOMIC DNA]</scope>
    <source>
        <strain evidence="10 11">OL-4</strain>
    </source>
</reference>
<feature type="transmembrane region" description="Helical" evidence="8">
    <location>
        <begin position="20"/>
        <end position="41"/>
    </location>
</feature>
<dbReference type="GO" id="GO:0043190">
    <property type="term" value="C:ATP-binding cassette (ABC) transporter complex"/>
    <property type="evidence" value="ECO:0007669"/>
    <property type="project" value="InterPro"/>
</dbReference>
<gene>
    <name evidence="10" type="ORF">1481</name>
</gene>
<evidence type="ECO:0000259" key="9">
    <source>
        <dbReference type="PROSITE" id="PS50928"/>
    </source>
</evidence>
<proteinExistence type="inferred from homology"/>
<dbReference type="EMBL" id="CGIH01000026">
    <property type="protein sequence ID" value="CFX57944.1"/>
    <property type="molecule type" value="Genomic_DNA"/>
</dbReference>
<evidence type="ECO:0000256" key="2">
    <source>
        <dbReference type="ARBA" id="ARBA00022448"/>
    </source>
</evidence>
<dbReference type="InterPro" id="IPR043429">
    <property type="entry name" value="ArtM/GltK/GlnP/TcyL/YhdX-like"/>
</dbReference>
<evidence type="ECO:0000256" key="7">
    <source>
        <dbReference type="ARBA" id="ARBA00023136"/>
    </source>
</evidence>
<dbReference type="Pfam" id="PF00528">
    <property type="entry name" value="BPD_transp_1"/>
    <property type="match status" value="1"/>
</dbReference>
<feature type="transmembrane region" description="Helical" evidence="8">
    <location>
        <begin position="181"/>
        <end position="202"/>
    </location>
</feature>
<evidence type="ECO:0000256" key="4">
    <source>
        <dbReference type="ARBA" id="ARBA00022692"/>
    </source>
</evidence>
<accession>A0A0E4GDS0</accession>
<sequence>MEYIITLMPSMLKGWTVTLQLFFIVLIFALPLGVVMGIARLSHFKPLAWFMELYVWLFRGTPLLLQLLFWYFGLMVIGLRVERETAVYLAFVLNYAAYLAEIFRSGIQSIEKGQYEAADVLGLSQRQTMTKIILPQVFKRVIPPVGNEVINLVKDTALVYVIAISELSRAARIHAVRDDTLIPFAIAALFYLLMTAVVQQFFKWLESRLDYYR</sequence>
<feature type="transmembrane region" description="Helical" evidence="8">
    <location>
        <begin position="53"/>
        <end position="73"/>
    </location>
</feature>
<name>A0A0E4GDS0_9FIRM</name>
<dbReference type="FunFam" id="1.10.3720.10:FF:000006">
    <property type="entry name" value="Glutamate/aspartate ABC transporter, permease protein GltK"/>
    <property type="match status" value="1"/>
</dbReference>
<organism evidence="10 11">
    <name type="scientific">Syntrophomonas zehnderi OL-4</name>
    <dbReference type="NCBI Taxonomy" id="690567"/>
    <lineage>
        <taxon>Bacteria</taxon>
        <taxon>Bacillati</taxon>
        <taxon>Bacillota</taxon>
        <taxon>Clostridia</taxon>
        <taxon>Eubacteriales</taxon>
        <taxon>Syntrophomonadaceae</taxon>
        <taxon>Syntrophomonas</taxon>
    </lineage>
</organism>
<dbReference type="AlphaFoldDB" id="A0A0E4GDS0"/>
<dbReference type="STRING" id="690567.1481"/>
<dbReference type="RefSeq" id="WP_046497140.1">
    <property type="nucleotide sequence ID" value="NZ_CGIH01000026.1"/>
</dbReference>
<dbReference type="CDD" id="cd06261">
    <property type="entry name" value="TM_PBP2"/>
    <property type="match status" value="1"/>
</dbReference>
<evidence type="ECO:0000256" key="5">
    <source>
        <dbReference type="ARBA" id="ARBA00022970"/>
    </source>
</evidence>
<keyword evidence="11" id="KW-1185">Reference proteome</keyword>
<evidence type="ECO:0000256" key="6">
    <source>
        <dbReference type="ARBA" id="ARBA00022989"/>
    </source>
</evidence>
<feature type="domain" description="ABC transmembrane type-1" evidence="9">
    <location>
        <begin position="15"/>
        <end position="202"/>
    </location>
</feature>
<evidence type="ECO:0000256" key="3">
    <source>
        <dbReference type="ARBA" id="ARBA00022475"/>
    </source>
</evidence>
<dbReference type="OrthoDB" id="9787841at2"/>
<keyword evidence="5" id="KW-0029">Amino-acid transport</keyword>
<dbReference type="InterPro" id="IPR010065">
    <property type="entry name" value="AA_ABC_transptr_permease_3TM"/>
</dbReference>
<keyword evidence="4 8" id="KW-0812">Transmembrane</keyword>
<evidence type="ECO:0000313" key="11">
    <source>
        <dbReference type="Proteomes" id="UP000045545"/>
    </source>
</evidence>
<dbReference type="PANTHER" id="PTHR30614">
    <property type="entry name" value="MEMBRANE COMPONENT OF AMINO ACID ABC TRANSPORTER"/>
    <property type="match status" value="1"/>
</dbReference>
<dbReference type="PANTHER" id="PTHR30614:SF0">
    <property type="entry name" value="L-CYSTINE TRANSPORT SYSTEM PERMEASE PROTEIN TCYL"/>
    <property type="match status" value="1"/>
</dbReference>
<keyword evidence="6 8" id="KW-1133">Transmembrane helix</keyword>
<dbReference type="Gene3D" id="1.10.3720.10">
    <property type="entry name" value="MetI-like"/>
    <property type="match status" value="1"/>
</dbReference>
<dbReference type="Proteomes" id="UP000045545">
    <property type="component" value="Unassembled WGS sequence"/>
</dbReference>
<keyword evidence="2 8" id="KW-0813">Transport</keyword>
<dbReference type="GO" id="GO:0006865">
    <property type="term" value="P:amino acid transport"/>
    <property type="evidence" value="ECO:0007669"/>
    <property type="project" value="UniProtKB-KW"/>
</dbReference>
<protein>
    <submittedName>
        <fullName evidence="10">Amino acid ABC transporter, permease protein, 3-TM domain, His/Glu/Gln/Arg/opine family</fullName>
    </submittedName>
</protein>
<dbReference type="NCBIfam" id="TIGR01726">
    <property type="entry name" value="HEQRo_perm_3TM"/>
    <property type="match status" value="1"/>
</dbReference>
<dbReference type="SUPFAM" id="SSF161098">
    <property type="entry name" value="MetI-like"/>
    <property type="match status" value="1"/>
</dbReference>
<keyword evidence="7 8" id="KW-0472">Membrane</keyword>
<comment type="similarity">
    <text evidence="8">Belongs to the binding-protein-dependent transport system permease family.</text>
</comment>
<dbReference type="InterPro" id="IPR000515">
    <property type="entry name" value="MetI-like"/>
</dbReference>
<evidence type="ECO:0000256" key="8">
    <source>
        <dbReference type="RuleBase" id="RU363032"/>
    </source>
</evidence>
<dbReference type="InterPro" id="IPR035906">
    <property type="entry name" value="MetI-like_sf"/>
</dbReference>
<comment type="subcellular location">
    <subcellularLocation>
        <location evidence="1 8">Cell membrane</location>
        <topology evidence="1 8">Multi-pass membrane protein</topology>
    </subcellularLocation>
</comment>